<reference evidence="2 3" key="1">
    <citation type="submission" date="2023-06" db="EMBL/GenBank/DDBJ databases">
        <authorList>
            <person name="Yushchuk O."/>
            <person name="Binda E."/>
            <person name="Ruckert-Reed C."/>
            <person name="Fedorenko V."/>
            <person name="Kalinowski J."/>
            <person name="Marinelli F."/>
        </authorList>
    </citation>
    <scope>NUCLEOTIDE SEQUENCE [LARGE SCALE GENOMIC DNA]</scope>
    <source>
        <strain evidence="2 3">NRRL 3884</strain>
    </source>
</reference>
<feature type="transmembrane region" description="Helical" evidence="1">
    <location>
        <begin position="74"/>
        <end position="95"/>
    </location>
</feature>
<protein>
    <submittedName>
        <fullName evidence="2">Uncharacterized protein</fullName>
    </submittedName>
</protein>
<keyword evidence="1" id="KW-0472">Membrane</keyword>
<keyword evidence="1" id="KW-1133">Transmembrane helix</keyword>
<accession>A0ABY8WLF7</accession>
<evidence type="ECO:0000313" key="3">
    <source>
        <dbReference type="Proteomes" id="UP001240150"/>
    </source>
</evidence>
<name>A0ABY8WLF7_9ACTN</name>
<feature type="transmembrane region" description="Helical" evidence="1">
    <location>
        <begin position="6"/>
        <end position="26"/>
    </location>
</feature>
<organism evidence="2 3">
    <name type="scientific">Actinoplanes oblitus</name>
    <dbReference type="NCBI Taxonomy" id="3040509"/>
    <lineage>
        <taxon>Bacteria</taxon>
        <taxon>Bacillati</taxon>
        <taxon>Actinomycetota</taxon>
        <taxon>Actinomycetes</taxon>
        <taxon>Micromonosporales</taxon>
        <taxon>Micromonosporaceae</taxon>
        <taxon>Actinoplanes</taxon>
    </lineage>
</organism>
<dbReference type="Proteomes" id="UP001240150">
    <property type="component" value="Chromosome"/>
</dbReference>
<keyword evidence="1" id="KW-0812">Transmembrane</keyword>
<dbReference type="EMBL" id="CP126980">
    <property type="protein sequence ID" value="WIM98317.1"/>
    <property type="molecule type" value="Genomic_DNA"/>
</dbReference>
<gene>
    <name evidence="2" type="ORF">ACTOB_001915</name>
</gene>
<proteinExistence type="predicted"/>
<feature type="transmembrane region" description="Helical" evidence="1">
    <location>
        <begin position="33"/>
        <end position="54"/>
    </location>
</feature>
<evidence type="ECO:0000256" key="1">
    <source>
        <dbReference type="SAM" id="Phobius"/>
    </source>
</evidence>
<evidence type="ECO:0000313" key="2">
    <source>
        <dbReference type="EMBL" id="WIM98317.1"/>
    </source>
</evidence>
<sequence>MLPIVVAVGIVDAVIQLVSGLVWAALLGTWTRAAAVVNAVLITAYTVPLVWLLAGDHFVNPEFHGFLDAAGGDLRGWLSTTLIAVLVLGGLWDIVDTARRAEQARRGIPAAVPGSGGGYDFG</sequence>
<dbReference type="RefSeq" id="WP_284919700.1">
    <property type="nucleotide sequence ID" value="NZ_CP126980.1"/>
</dbReference>
<keyword evidence="3" id="KW-1185">Reference proteome</keyword>